<sequence>MMMQIRFENSSDQAAIRTINEAAFGQPAEADLVDRLRAGCPEQLSMVAIREDQQLIGHILFTPAVIDYTDGSHIKGWGLAPLAVLPEFQKQRVGSQLVQAGLQELENRTQPFVIVLGHPEYYLHFGFEPAWQYGLTCDFTGENRDAFMIHFPGNDCFQKKPGRALYHPVFYLP</sequence>
<organism evidence="2 3">
    <name type="scientific">Gimesia maris</name>
    <dbReference type="NCBI Taxonomy" id="122"/>
    <lineage>
        <taxon>Bacteria</taxon>
        <taxon>Pseudomonadati</taxon>
        <taxon>Planctomycetota</taxon>
        <taxon>Planctomycetia</taxon>
        <taxon>Planctomycetales</taxon>
        <taxon>Planctomycetaceae</taxon>
        <taxon>Gimesia</taxon>
    </lineage>
</organism>
<proteinExistence type="predicted"/>
<dbReference type="Proteomes" id="UP000263642">
    <property type="component" value="Unassembled WGS sequence"/>
</dbReference>
<dbReference type="Gene3D" id="3.40.630.30">
    <property type="match status" value="1"/>
</dbReference>
<dbReference type="InterPro" id="IPR000182">
    <property type="entry name" value="GNAT_dom"/>
</dbReference>
<evidence type="ECO:0000313" key="2">
    <source>
        <dbReference type="EMBL" id="HCO21686.1"/>
    </source>
</evidence>
<keyword evidence="2" id="KW-0808">Transferase</keyword>
<accession>A0A3D3QZB0</accession>
<comment type="caution">
    <text evidence="2">The sequence shown here is derived from an EMBL/GenBank/DDBJ whole genome shotgun (WGS) entry which is preliminary data.</text>
</comment>
<dbReference type="Pfam" id="PF13527">
    <property type="entry name" value="Acetyltransf_9"/>
    <property type="match status" value="1"/>
</dbReference>
<dbReference type="PROSITE" id="PS51186">
    <property type="entry name" value="GNAT"/>
    <property type="match status" value="1"/>
</dbReference>
<evidence type="ECO:0000259" key="1">
    <source>
        <dbReference type="PROSITE" id="PS51186"/>
    </source>
</evidence>
<protein>
    <submittedName>
        <fullName evidence="2">N-acetyltransferase</fullName>
    </submittedName>
</protein>
<name>A0A3D3QZB0_9PLAN</name>
<dbReference type="InterPro" id="IPR016181">
    <property type="entry name" value="Acyl_CoA_acyltransferase"/>
</dbReference>
<feature type="domain" description="N-acetyltransferase" evidence="1">
    <location>
        <begin position="3"/>
        <end position="153"/>
    </location>
</feature>
<reference evidence="2 3" key="1">
    <citation type="journal article" date="2018" name="Nat. Biotechnol.">
        <title>A standardized bacterial taxonomy based on genome phylogeny substantially revises the tree of life.</title>
        <authorList>
            <person name="Parks D.H."/>
            <person name="Chuvochina M."/>
            <person name="Waite D.W."/>
            <person name="Rinke C."/>
            <person name="Skarshewski A."/>
            <person name="Chaumeil P.A."/>
            <person name="Hugenholtz P."/>
        </authorList>
    </citation>
    <scope>NUCLEOTIDE SEQUENCE [LARGE SCALE GENOMIC DNA]</scope>
    <source>
        <strain evidence="2">UBA9375</strain>
    </source>
</reference>
<gene>
    <name evidence="2" type="ORF">DIT97_00925</name>
</gene>
<dbReference type="GO" id="GO:0016747">
    <property type="term" value="F:acyltransferase activity, transferring groups other than amino-acyl groups"/>
    <property type="evidence" value="ECO:0007669"/>
    <property type="project" value="InterPro"/>
</dbReference>
<dbReference type="CDD" id="cd04301">
    <property type="entry name" value="NAT_SF"/>
    <property type="match status" value="1"/>
</dbReference>
<dbReference type="AlphaFoldDB" id="A0A3D3QZB0"/>
<evidence type="ECO:0000313" key="3">
    <source>
        <dbReference type="Proteomes" id="UP000263642"/>
    </source>
</evidence>
<dbReference type="SUPFAM" id="SSF55729">
    <property type="entry name" value="Acyl-CoA N-acyltransferases (Nat)"/>
    <property type="match status" value="1"/>
</dbReference>
<dbReference type="EMBL" id="DQAY01000008">
    <property type="protein sequence ID" value="HCO21686.1"/>
    <property type="molecule type" value="Genomic_DNA"/>
</dbReference>